<dbReference type="KEGG" id="pdu:PDUR_09770"/>
<reference evidence="2 3" key="1">
    <citation type="submission" date="2014-08" db="EMBL/GenBank/DDBJ databases">
        <title>Comparative genomics of the Paenibacillus odorifer group.</title>
        <authorList>
            <person name="den Bakker H.C."/>
            <person name="Tsai Y.-C."/>
            <person name="Martin N."/>
            <person name="Korlach J."/>
            <person name="Wiedmann M."/>
        </authorList>
    </citation>
    <scope>NUCLEOTIDE SEQUENCE [LARGE SCALE GENOMIC DNA]</scope>
    <source>
        <strain evidence="2 3">DSM 1735</strain>
    </source>
</reference>
<dbReference type="eggNOG" id="ENOG503374Z">
    <property type="taxonomic scope" value="Bacteria"/>
</dbReference>
<keyword evidence="3" id="KW-1185">Reference proteome</keyword>
<organism evidence="2 3">
    <name type="scientific">Paenibacillus durus</name>
    <name type="common">Paenibacillus azotofixans</name>
    <dbReference type="NCBI Taxonomy" id="44251"/>
    <lineage>
        <taxon>Bacteria</taxon>
        <taxon>Bacillati</taxon>
        <taxon>Bacillota</taxon>
        <taxon>Bacilli</taxon>
        <taxon>Bacillales</taxon>
        <taxon>Paenibacillaceae</taxon>
        <taxon>Paenibacillus</taxon>
    </lineage>
</organism>
<evidence type="ECO:0000313" key="2">
    <source>
        <dbReference type="EMBL" id="AIQ12176.1"/>
    </source>
</evidence>
<feature type="transmembrane region" description="Helical" evidence="1">
    <location>
        <begin position="69"/>
        <end position="93"/>
    </location>
</feature>
<sequence length="103" mass="11364">MILFIKYLLFLLLTLSVLGAAYYSAASRRAESSEERGLKRAVMNILLGSMLVLLALMSMFLFHGSTVSIIVEAVFLLLGAFNIFSGLRSYGYYSGAGKSRPQR</sequence>
<proteinExistence type="predicted"/>
<dbReference type="EMBL" id="CP009288">
    <property type="protein sequence ID" value="AIQ12176.1"/>
    <property type="molecule type" value="Genomic_DNA"/>
</dbReference>
<accession>A0A089HJM1</accession>
<dbReference type="AlphaFoldDB" id="A0A089HJM1"/>
<gene>
    <name evidence="2" type="ORF">PDUR_09770</name>
</gene>
<dbReference type="OrthoDB" id="2990512at2"/>
<evidence type="ECO:0000313" key="3">
    <source>
        <dbReference type="Proteomes" id="UP000029409"/>
    </source>
</evidence>
<keyword evidence="1" id="KW-1133">Transmembrane helix</keyword>
<dbReference type="Proteomes" id="UP000029409">
    <property type="component" value="Chromosome"/>
</dbReference>
<feature type="transmembrane region" description="Helical" evidence="1">
    <location>
        <begin position="42"/>
        <end position="62"/>
    </location>
</feature>
<keyword evidence="1" id="KW-0812">Transmembrane</keyword>
<dbReference type="Pfam" id="PF14007">
    <property type="entry name" value="YtpI"/>
    <property type="match status" value="1"/>
</dbReference>
<keyword evidence="1" id="KW-0472">Membrane</keyword>
<evidence type="ECO:0000256" key="1">
    <source>
        <dbReference type="SAM" id="Phobius"/>
    </source>
</evidence>
<evidence type="ECO:0008006" key="4">
    <source>
        <dbReference type="Google" id="ProtNLM"/>
    </source>
</evidence>
<dbReference type="STRING" id="44251.PDUR_09770"/>
<name>A0A089HJM1_PAEDU</name>
<protein>
    <recommendedName>
        <fullName evidence="4">YtpI-like protein</fullName>
    </recommendedName>
</protein>
<dbReference type="InterPro" id="IPR025618">
    <property type="entry name" value="YtpI"/>
</dbReference>